<dbReference type="Gene3D" id="1.25.10.10">
    <property type="entry name" value="Leucine-rich Repeat Variant"/>
    <property type="match status" value="1"/>
</dbReference>
<dbReference type="PANTHER" id="PTHR10257:SF62">
    <property type="entry name" value="SERINE_THREONINE PROTEIN PHOSPHATASE 2A REGULATORY SUBUNIT"/>
    <property type="match status" value="1"/>
</dbReference>
<keyword evidence="2" id="KW-1185">Reference proteome</keyword>
<dbReference type="STRING" id="3821.A0A151UBV6"/>
<dbReference type="PANTHER" id="PTHR10257">
    <property type="entry name" value="SERINE/THREONINE PROTEIN PHOSPHATASE 2A PP2A REGULATORY SUBUNIT B"/>
    <property type="match status" value="1"/>
</dbReference>
<dbReference type="InterPro" id="IPR011989">
    <property type="entry name" value="ARM-like"/>
</dbReference>
<proteinExistence type="predicted"/>
<evidence type="ECO:0000313" key="1">
    <source>
        <dbReference type="EMBL" id="KYP76691.1"/>
    </source>
</evidence>
<dbReference type="Pfam" id="PF01603">
    <property type="entry name" value="B56"/>
    <property type="match status" value="1"/>
</dbReference>
<dbReference type="Gramene" id="C.cajan_20338.t">
    <property type="protein sequence ID" value="C.cajan_20338.t.cds1"/>
    <property type="gene ID" value="C.cajan_20338"/>
</dbReference>
<dbReference type="GO" id="GO:0007165">
    <property type="term" value="P:signal transduction"/>
    <property type="evidence" value="ECO:0007669"/>
    <property type="project" value="InterPro"/>
</dbReference>
<protein>
    <submittedName>
        <fullName evidence="1">Serine/threonine protein phosphatase 2A 57 kDa regulatory subunit B' beta isoform</fullName>
    </submittedName>
</protein>
<dbReference type="GO" id="GO:0000159">
    <property type="term" value="C:protein phosphatase type 2A complex"/>
    <property type="evidence" value="ECO:0007669"/>
    <property type="project" value="InterPro"/>
</dbReference>
<name>A0A151UBV6_CAJCA</name>
<dbReference type="AlphaFoldDB" id="A0A151UBV6"/>
<dbReference type="EMBL" id="CM003603">
    <property type="protein sequence ID" value="KYP76691.1"/>
    <property type="molecule type" value="Genomic_DNA"/>
</dbReference>
<dbReference type="GO" id="GO:0019888">
    <property type="term" value="F:protein phosphatase regulator activity"/>
    <property type="evidence" value="ECO:0007669"/>
    <property type="project" value="InterPro"/>
</dbReference>
<evidence type="ECO:0000313" key="2">
    <source>
        <dbReference type="Proteomes" id="UP000075243"/>
    </source>
</evidence>
<dbReference type="SUPFAM" id="SSF48371">
    <property type="entry name" value="ARM repeat"/>
    <property type="match status" value="1"/>
</dbReference>
<sequence length="79" mass="9127">MCLLIAEKIFSFSVQHGLLQVAKRAFFLWNNDHIVNLIAHNRQVILSIIFPALDRNVQSHWNPAVINLTHNIKQLILIC</sequence>
<reference evidence="1 2" key="1">
    <citation type="journal article" date="2012" name="Nat. Biotechnol.">
        <title>Draft genome sequence of pigeonpea (Cajanus cajan), an orphan legume crop of resource-poor farmers.</title>
        <authorList>
            <person name="Varshney R.K."/>
            <person name="Chen W."/>
            <person name="Li Y."/>
            <person name="Bharti A.K."/>
            <person name="Saxena R.K."/>
            <person name="Schlueter J.A."/>
            <person name="Donoghue M.T."/>
            <person name="Azam S."/>
            <person name="Fan G."/>
            <person name="Whaley A.M."/>
            <person name="Farmer A.D."/>
            <person name="Sheridan J."/>
            <person name="Iwata A."/>
            <person name="Tuteja R."/>
            <person name="Penmetsa R.V."/>
            <person name="Wu W."/>
            <person name="Upadhyaya H.D."/>
            <person name="Yang S.P."/>
            <person name="Shah T."/>
            <person name="Saxena K.B."/>
            <person name="Michael T."/>
            <person name="McCombie W.R."/>
            <person name="Yang B."/>
            <person name="Zhang G."/>
            <person name="Yang H."/>
            <person name="Wang J."/>
            <person name="Spillane C."/>
            <person name="Cook D.R."/>
            <person name="May G.D."/>
            <person name="Xu X."/>
            <person name="Jackson S.A."/>
        </authorList>
    </citation>
    <scope>NUCLEOTIDE SEQUENCE [LARGE SCALE GENOMIC DNA]</scope>
    <source>
        <strain evidence="2">cv. Asha</strain>
    </source>
</reference>
<gene>
    <name evidence="1" type="ORF">KK1_020943</name>
</gene>
<dbReference type="InterPro" id="IPR016024">
    <property type="entry name" value="ARM-type_fold"/>
</dbReference>
<dbReference type="Proteomes" id="UP000075243">
    <property type="component" value="Chromosome 1"/>
</dbReference>
<accession>A0A151UBV6</accession>
<dbReference type="InterPro" id="IPR002554">
    <property type="entry name" value="PP2A_B56"/>
</dbReference>
<organism evidence="1 2">
    <name type="scientific">Cajanus cajan</name>
    <name type="common">Pigeon pea</name>
    <name type="synonym">Cajanus indicus</name>
    <dbReference type="NCBI Taxonomy" id="3821"/>
    <lineage>
        <taxon>Eukaryota</taxon>
        <taxon>Viridiplantae</taxon>
        <taxon>Streptophyta</taxon>
        <taxon>Embryophyta</taxon>
        <taxon>Tracheophyta</taxon>
        <taxon>Spermatophyta</taxon>
        <taxon>Magnoliopsida</taxon>
        <taxon>eudicotyledons</taxon>
        <taxon>Gunneridae</taxon>
        <taxon>Pentapetalae</taxon>
        <taxon>rosids</taxon>
        <taxon>fabids</taxon>
        <taxon>Fabales</taxon>
        <taxon>Fabaceae</taxon>
        <taxon>Papilionoideae</taxon>
        <taxon>50 kb inversion clade</taxon>
        <taxon>NPAAA clade</taxon>
        <taxon>indigoferoid/millettioid clade</taxon>
        <taxon>Phaseoleae</taxon>
        <taxon>Cajanus</taxon>
    </lineage>
</organism>